<dbReference type="Proteomes" id="UP000186955">
    <property type="component" value="Unassembled WGS sequence"/>
</dbReference>
<protein>
    <submittedName>
        <fullName evidence="1">Uncharacterized protein</fullName>
    </submittedName>
</protein>
<reference evidence="1 2" key="1">
    <citation type="submission" date="2016-10" db="EMBL/GenBank/DDBJ databases">
        <title>Genome sequence of the ascomycete fungus Penicillium subrubescens.</title>
        <authorList>
            <person name="De Vries R.P."/>
            <person name="Peng M."/>
            <person name="Dilokpimol A."/>
            <person name="Hilden K."/>
            <person name="Makela M.R."/>
            <person name="Grigoriev I."/>
            <person name="Riley R."/>
            <person name="Granchi Z."/>
        </authorList>
    </citation>
    <scope>NUCLEOTIDE SEQUENCE [LARGE SCALE GENOMIC DNA]</scope>
    <source>
        <strain evidence="1 2">CBS 132785</strain>
    </source>
</reference>
<proteinExistence type="predicted"/>
<gene>
    <name evidence="1" type="ORF">PENSUB_1806</name>
</gene>
<sequence length="77" mass="8444">MRFSSQVAGQMTLKAFEVSKPTFTPRNAAFELSPLKQPGYAVATVTRVSLVATEEACEFFKVVPGGRPPLTVRRLTK</sequence>
<evidence type="ECO:0000313" key="2">
    <source>
        <dbReference type="Proteomes" id="UP000186955"/>
    </source>
</evidence>
<name>A0A1Q5URS6_9EURO</name>
<dbReference type="AlphaFoldDB" id="A0A1Q5URS6"/>
<evidence type="ECO:0000313" key="1">
    <source>
        <dbReference type="EMBL" id="OKP15182.1"/>
    </source>
</evidence>
<organism evidence="1 2">
    <name type="scientific">Penicillium subrubescens</name>
    <dbReference type="NCBI Taxonomy" id="1316194"/>
    <lineage>
        <taxon>Eukaryota</taxon>
        <taxon>Fungi</taxon>
        <taxon>Dikarya</taxon>
        <taxon>Ascomycota</taxon>
        <taxon>Pezizomycotina</taxon>
        <taxon>Eurotiomycetes</taxon>
        <taxon>Eurotiomycetidae</taxon>
        <taxon>Eurotiales</taxon>
        <taxon>Aspergillaceae</taxon>
        <taxon>Penicillium</taxon>
    </lineage>
</organism>
<keyword evidence="2" id="KW-1185">Reference proteome</keyword>
<accession>A0A1Q5URS6</accession>
<dbReference type="EMBL" id="MNBE01000020">
    <property type="protein sequence ID" value="OKP15182.1"/>
    <property type="molecule type" value="Genomic_DNA"/>
</dbReference>
<comment type="caution">
    <text evidence="1">The sequence shown here is derived from an EMBL/GenBank/DDBJ whole genome shotgun (WGS) entry which is preliminary data.</text>
</comment>